<dbReference type="HOGENOM" id="CLU_2985741_0_0_2"/>
<feature type="transmembrane region" description="Helical" evidence="1">
    <location>
        <begin position="7"/>
        <end position="27"/>
    </location>
</feature>
<gene>
    <name evidence="2" type="ORF">METSMIALI_00049</name>
</gene>
<evidence type="ECO:0000256" key="1">
    <source>
        <dbReference type="SAM" id="Phobius"/>
    </source>
</evidence>
<reference evidence="2 3" key="2">
    <citation type="submission" date="2008-11" db="EMBL/GenBank/DDBJ databases">
        <title>Draft genome sequence of Methanobrevibacter smithii (DSM 2375).</title>
        <authorList>
            <person name="Sudarsanam P."/>
            <person name="Ley R."/>
            <person name="Guruge J."/>
            <person name="Turnbaugh P.J."/>
            <person name="Mahowald M."/>
            <person name="Liep D."/>
            <person name="Gordon J."/>
        </authorList>
    </citation>
    <scope>NUCLEOTIDE SEQUENCE [LARGE SCALE GENOMIC DNA]</scope>
    <source>
        <strain evidence="2 3">DSM 2375</strain>
    </source>
</reference>
<dbReference type="AlphaFoldDB" id="B9ACH8"/>
<dbReference type="EMBL" id="ABYW01000001">
    <property type="protein sequence ID" value="EEE41168.1"/>
    <property type="molecule type" value="Genomic_DNA"/>
</dbReference>
<dbReference type="PROSITE" id="PS51257">
    <property type="entry name" value="PROKAR_LIPOPROTEIN"/>
    <property type="match status" value="1"/>
</dbReference>
<reference evidence="2 3" key="1">
    <citation type="submission" date="2008-10" db="EMBL/GenBank/DDBJ databases">
        <authorList>
            <person name="Fulton L."/>
            <person name="Clifton S."/>
            <person name="Fulton B."/>
            <person name="Xu J."/>
            <person name="Minx P."/>
            <person name="Pepin K.H."/>
            <person name="Johnson M."/>
            <person name="Bhonagiri V."/>
            <person name="Nash W.E."/>
            <person name="Mardis E.R."/>
            <person name="Wilson R.K."/>
        </authorList>
    </citation>
    <scope>NUCLEOTIDE SEQUENCE [LARGE SCALE GENOMIC DNA]</scope>
    <source>
        <strain evidence="2 3">DSM 2375</strain>
    </source>
</reference>
<proteinExistence type="predicted"/>
<accession>B9ACH8</accession>
<keyword evidence="1" id="KW-0472">Membrane</keyword>
<dbReference type="Proteomes" id="UP000003489">
    <property type="component" value="Unassembled WGS sequence"/>
</dbReference>
<name>B9ACH8_METSM</name>
<keyword evidence="1" id="KW-1133">Transmembrane helix</keyword>
<comment type="caution">
    <text evidence="2">The sequence shown here is derived from an EMBL/GenBank/DDBJ whole genome shotgun (WGS) entry which is preliminary data.</text>
</comment>
<evidence type="ECO:0000313" key="3">
    <source>
        <dbReference type="Proteomes" id="UP000003489"/>
    </source>
</evidence>
<keyword evidence="1" id="KW-0812">Transmembrane</keyword>
<protein>
    <submittedName>
        <fullName evidence="2">Uncharacterized protein</fullName>
    </submittedName>
</protein>
<evidence type="ECO:0000313" key="2">
    <source>
        <dbReference type="EMBL" id="EEE41168.1"/>
    </source>
</evidence>
<sequence>MKKMDRKYLIGAILVIIVIIIGCAVYLGQSHVERADDELVVAAYSHGGEPESGFDPI</sequence>
<organism evidence="2 3">
    <name type="scientific">Methanobrevibacter smithii DSM 2375</name>
    <dbReference type="NCBI Taxonomy" id="483214"/>
    <lineage>
        <taxon>Archaea</taxon>
        <taxon>Methanobacteriati</taxon>
        <taxon>Methanobacteriota</taxon>
        <taxon>Methanomada group</taxon>
        <taxon>Methanobacteria</taxon>
        <taxon>Methanobacteriales</taxon>
        <taxon>Methanobacteriaceae</taxon>
        <taxon>Methanobrevibacter</taxon>
    </lineage>
</organism>
<dbReference type="PATRIC" id="fig|483214.13.peg.48"/>